<dbReference type="AlphaFoldDB" id="A0A1B8AVS1"/>
<feature type="compositionally biased region" description="Polar residues" evidence="1">
    <location>
        <begin position="1"/>
        <end position="21"/>
    </location>
</feature>
<evidence type="ECO:0000313" key="2">
    <source>
        <dbReference type="EMBL" id="OBS24625.1"/>
    </source>
</evidence>
<name>A0A1B8AVS1_FUSPO</name>
<keyword evidence="3" id="KW-1185">Reference proteome</keyword>
<feature type="region of interest" description="Disordered" evidence="1">
    <location>
        <begin position="1"/>
        <end position="69"/>
    </location>
</feature>
<gene>
    <name evidence="2" type="ORF">FPOA_05165</name>
</gene>
<accession>A0A1B8AVS1</accession>
<dbReference type="OMA" id="TDNDDWE"/>
<dbReference type="Proteomes" id="UP000091967">
    <property type="component" value="Unassembled WGS sequence"/>
</dbReference>
<reference evidence="2 3" key="1">
    <citation type="submission" date="2016-06" db="EMBL/GenBank/DDBJ databases">
        <title>Living apart together: crosstalk between the core and supernumerary genomes in a fungal plant pathogen.</title>
        <authorList>
            <person name="Vanheule A."/>
            <person name="Audenaert K."/>
            <person name="Warris S."/>
            <person name="Van De Geest H."/>
            <person name="Schijlen E."/>
            <person name="Hofte M."/>
            <person name="De Saeger S."/>
            <person name="Haesaert G."/>
            <person name="Waalwijk C."/>
            <person name="Van Der Lee T."/>
        </authorList>
    </citation>
    <scope>NUCLEOTIDE SEQUENCE [LARGE SCALE GENOMIC DNA]</scope>
    <source>
        <strain evidence="2 3">2516</strain>
    </source>
</reference>
<comment type="caution">
    <text evidence="2">The sequence shown here is derived from an EMBL/GenBank/DDBJ whole genome shotgun (WGS) entry which is preliminary data.</text>
</comment>
<protein>
    <submittedName>
        <fullName evidence="2">Uncharacterized protein</fullName>
    </submittedName>
</protein>
<organism evidence="2 3">
    <name type="scientific">Fusarium poae</name>
    <dbReference type="NCBI Taxonomy" id="36050"/>
    <lineage>
        <taxon>Eukaryota</taxon>
        <taxon>Fungi</taxon>
        <taxon>Dikarya</taxon>
        <taxon>Ascomycota</taxon>
        <taxon>Pezizomycotina</taxon>
        <taxon>Sordariomycetes</taxon>
        <taxon>Hypocreomycetidae</taxon>
        <taxon>Hypocreales</taxon>
        <taxon>Nectriaceae</taxon>
        <taxon>Fusarium</taxon>
    </lineage>
</organism>
<sequence>MTLSNSAEKSTSTHKQPITTETDNDDWEIVNGKGSELSDDQANKERDSEKGTEESSKGMAEDERKRELTKAKWEGMQQQAGGVYPHREVQVPTYPKFTGDW</sequence>
<evidence type="ECO:0000256" key="1">
    <source>
        <dbReference type="SAM" id="MobiDB-lite"/>
    </source>
</evidence>
<proteinExistence type="predicted"/>
<feature type="compositionally biased region" description="Basic and acidic residues" evidence="1">
    <location>
        <begin position="41"/>
        <end position="69"/>
    </location>
</feature>
<dbReference type="EMBL" id="LYXU01000002">
    <property type="protein sequence ID" value="OBS24625.1"/>
    <property type="molecule type" value="Genomic_DNA"/>
</dbReference>
<evidence type="ECO:0000313" key="3">
    <source>
        <dbReference type="Proteomes" id="UP000091967"/>
    </source>
</evidence>